<dbReference type="InterPro" id="IPR043746">
    <property type="entry name" value="DUF5691"/>
</dbReference>
<proteinExistence type="predicted"/>
<dbReference type="Proteomes" id="UP000516117">
    <property type="component" value="Chromosome"/>
</dbReference>
<dbReference type="RefSeq" id="WP_187720933.1">
    <property type="nucleotide sequence ID" value="NZ_CP060789.1"/>
</dbReference>
<dbReference type="Pfam" id="PF18944">
    <property type="entry name" value="DUF5691"/>
    <property type="match status" value="1"/>
</dbReference>
<dbReference type="EMBL" id="CP060789">
    <property type="protein sequence ID" value="QNP55804.1"/>
    <property type="molecule type" value="Genomic_DNA"/>
</dbReference>
<reference evidence="2 3" key="1">
    <citation type="submission" date="2020-08" db="EMBL/GenBank/DDBJ databases">
        <title>Genome sequence of Tessaracoccus defluvii JCM 17540T.</title>
        <authorList>
            <person name="Hyun D.-W."/>
            <person name="Bae J.-W."/>
        </authorList>
    </citation>
    <scope>NUCLEOTIDE SEQUENCE [LARGE SCALE GENOMIC DNA]</scope>
    <source>
        <strain evidence="2 3">JCM 17540</strain>
    </source>
</reference>
<feature type="region of interest" description="Disordered" evidence="1">
    <location>
        <begin position="58"/>
        <end position="78"/>
    </location>
</feature>
<evidence type="ECO:0000313" key="2">
    <source>
        <dbReference type="EMBL" id="QNP55804.1"/>
    </source>
</evidence>
<dbReference type="AlphaFoldDB" id="A0A7H0H5I8"/>
<name>A0A7H0H5I8_9ACTN</name>
<feature type="compositionally biased region" description="Pro residues" evidence="1">
    <location>
        <begin position="67"/>
        <end position="78"/>
    </location>
</feature>
<evidence type="ECO:0000313" key="3">
    <source>
        <dbReference type="Proteomes" id="UP000516117"/>
    </source>
</evidence>
<evidence type="ECO:0000256" key="1">
    <source>
        <dbReference type="SAM" id="MobiDB-lite"/>
    </source>
</evidence>
<keyword evidence="3" id="KW-1185">Reference proteome</keyword>
<accession>A0A7H0H5I8</accession>
<sequence>MSVEAWMRSVEATALVGTGRRAPGPVPPIGIAPVDDGDPQTQLLDQAAVLDVLTRAAATPDRREPEAPCPPQARPAAPPEAEQLLRLLIHQPPLKGNERLRAIEHWLTRCAGSGYSVPVALLPDLLTLARQDSVLRPALRASWDQRGAWLASRFEPTLVDPGSGPDGDLDVDGWRKLSAKEATSRLTELRDVDAAAGLARLVELWPGYSAKERGQVIDALGTGLSLDDASFLEAALDDKGKATREAAARLLARLPGSGLVSRMSARLRSLIDVTEVPRGGDSAGSSAGRRRWSGSCPRPRWTRPASATASGRRPPTRTGATGCVRSWRPRTRGR</sequence>
<feature type="region of interest" description="Disordered" evidence="1">
    <location>
        <begin position="276"/>
        <end position="334"/>
    </location>
</feature>
<dbReference type="KEGG" id="tdf:H9L22_17055"/>
<organism evidence="2 3">
    <name type="scientific">Tessaracoccus defluvii</name>
    <dbReference type="NCBI Taxonomy" id="1285901"/>
    <lineage>
        <taxon>Bacteria</taxon>
        <taxon>Bacillati</taxon>
        <taxon>Actinomycetota</taxon>
        <taxon>Actinomycetes</taxon>
        <taxon>Propionibacteriales</taxon>
        <taxon>Propionibacteriaceae</taxon>
        <taxon>Tessaracoccus</taxon>
    </lineage>
</organism>
<gene>
    <name evidence="2" type="ORF">H9L22_17055</name>
</gene>
<protein>
    <submittedName>
        <fullName evidence="2">Uncharacterized protein</fullName>
    </submittedName>
</protein>